<keyword evidence="1" id="KW-0472">Membrane</keyword>
<protein>
    <submittedName>
        <fullName evidence="2">Unannotated protein</fullName>
    </submittedName>
</protein>
<reference evidence="2" key="1">
    <citation type="submission" date="2020-05" db="EMBL/GenBank/DDBJ databases">
        <authorList>
            <person name="Chiriac C."/>
            <person name="Salcher M."/>
            <person name="Ghai R."/>
            <person name="Kavagutti S V."/>
        </authorList>
    </citation>
    <scope>NUCLEOTIDE SEQUENCE</scope>
</reference>
<name>A0A6J7HSY6_9ZZZZ</name>
<keyword evidence="1" id="KW-1133">Transmembrane helix</keyword>
<accession>A0A6J7HSY6</accession>
<keyword evidence="1" id="KW-0812">Transmembrane</keyword>
<evidence type="ECO:0000256" key="1">
    <source>
        <dbReference type="SAM" id="Phobius"/>
    </source>
</evidence>
<dbReference type="EMBL" id="CAFBMX010000002">
    <property type="protein sequence ID" value="CAB4921556.1"/>
    <property type="molecule type" value="Genomic_DNA"/>
</dbReference>
<gene>
    <name evidence="2" type="ORF">UFOPK3674_00587</name>
</gene>
<dbReference type="AlphaFoldDB" id="A0A6J7HSY6"/>
<proteinExistence type="predicted"/>
<feature type="transmembrane region" description="Helical" evidence="1">
    <location>
        <begin position="179"/>
        <end position="200"/>
    </location>
</feature>
<organism evidence="2">
    <name type="scientific">freshwater metagenome</name>
    <dbReference type="NCBI Taxonomy" id="449393"/>
    <lineage>
        <taxon>unclassified sequences</taxon>
        <taxon>metagenomes</taxon>
        <taxon>ecological metagenomes</taxon>
    </lineage>
</organism>
<sequence>MKRSVAAVLAVVLAGIVAGLVLILAQREPRLAGSGTVAPAAFIGDVEPGGTTCMTVAAVPGGTARMRALIGTYGAPAARLSAELTAAGRVVASAPATDHRTGITDFVLEPPLRRDVATVRVCIANEGAAKVAVAGAPSANPKLPGTPSFTWYRAGEQSGAALVPKVAQRAGAGRGAGSAWLVLAFVLLVGAGVGALVWVARGVRE</sequence>
<evidence type="ECO:0000313" key="2">
    <source>
        <dbReference type="EMBL" id="CAB4921556.1"/>
    </source>
</evidence>